<feature type="transmembrane region" description="Helical" evidence="1">
    <location>
        <begin position="99"/>
        <end position="120"/>
    </location>
</feature>
<reference evidence="2 3" key="1">
    <citation type="submission" date="2021-03" db="EMBL/GenBank/DDBJ databases">
        <title>Sequencing the genomes of 1000 actinobacteria strains.</title>
        <authorList>
            <person name="Klenk H.-P."/>
        </authorList>
    </citation>
    <scope>NUCLEOTIDE SEQUENCE [LARGE SCALE GENOMIC DNA]</scope>
    <source>
        <strain evidence="2 3">DSM 45510</strain>
    </source>
</reference>
<evidence type="ECO:0000313" key="3">
    <source>
        <dbReference type="Proteomes" id="UP000741013"/>
    </source>
</evidence>
<gene>
    <name evidence="2" type="ORF">JOM49_008337</name>
</gene>
<dbReference type="Proteomes" id="UP000741013">
    <property type="component" value="Unassembled WGS sequence"/>
</dbReference>
<keyword evidence="3" id="KW-1185">Reference proteome</keyword>
<feature type="transmembrane region" description="Helical" evidence="1">
    <location>
        <begin position="38"/>
        <end position="64"/>
    </location>
</feature>
<keyword evidence="1" id="KW-1133">Transmembrane helix</keyword>
<evidence type="ECO:0000313" key="2">
    <source>
        <dbReference type="EMBL" id="MBP2186811.1"/>
    </source>
</evidence>
<accession>A0ABS4Q555</accession>
<keyword evidence="1" id="KW-0812">Transmembrane</keyword>
<evidence type="ECO:0008006" key="4">
    <source>
        <dbReference type="Google" id="ProtNLM"/>
    </source>
</evidence>
<dbReference type="EMBL" id="JAGGMS010000001">
    <property type="protein sequence ID" value="MBP2186811.1"/>
    <property type="molecule type" value="Genomic_DNA"/>
</dbReference>
<organism evidence="2 3">
    <name type="scientific">Amycolatopsis magusensis</name>
    <dbReference type="NCBI Taxonomy" id="882444"/>
    <lineage>
        <taxon>Bacteria</taxon>
        <taxon>Bacillati</taxon>
        <taxon>Actinomycetota</taxon>
        <taxon>Actinomycetes</taxon>
        <taxon>Pseudonocardiales</taxon>
        <taxon>Pseudonocardiaceae</taxon>
        <taxon>Amycolatopsis</taxon>
    </lineage>
</organism>
<proteinExistence type="predicted"/>
<name>A0ABS4Q555_9PSEU</name>
<evidence type="ECO:0000256" key="1">
    <source>
        <dbReference type="SAM" id="Phobius"/>
    </source>
</evidence>
<sequence length="121" mass="13376">MFEWRNRPQMAVIRVSFTRSGELSIMSRVRVSGGRSTAARVITGVGAVIALIEVIYILMILLGANATNAFVEFMRAIAEPLALFFPGLFQLENYQVGVLINYGLAAVFWLVLTGLIARIVR</sequence>
<keyword evidence="1" id="KW-0472">Membrane</keyword>
<comment type="caution">
    <text evidence="2">The sequence shown here is derived from an EMBL/GenBank/DDBJ whole genome shotgun (WGS) entry which is preliminary data.</text>
</comment>
<protein>
    <recommendedName>
        <fullName evidence="4">YGGT family protein</fullName>
    </recommendedName>
</protein>
<dbReference type="RefSeq" id="WP_308159040.1">
    <property type="nucleotide sequence ID" value="NZ_JAGGMS010000001.1"/>
</dbReference>